<feature type="region of interest" description="Disordered" evidence="2">
    <location>
        <begin position="218"/>
        <end position="259"/>
    </location>
</feature>
<feature type="region of interest" description="Disordered" evidence="2">
    <location>
        <begin position="93"/>
        <end position="114"/>
    </location>
</feature>
<protein>
    <submittedName>
        <fullName evidence="4">Uncharacterized protein</fullName>
    </submittedName>
</protein>
<dbReference type="SUPFAM" id="SSF48371">
    <property type="entry name" value="ARM repeat"/>
    <property type="match status" value="1"/>
</dbReference>
<evidence type="ECO:0000256" key="2">
    <source>
        <dbReference type="SAM" id="MobiDB-lite"/>
    </source>
</evidence>
<keyword evidence="3" id="KW-1133">Transmembrane helix</keyword>
<keyword evidence="3" id="KW-0472">Membrane</keyword>
<dbReference type="RefSeq" id="WP_210886305.1">
    <property type="nucleotide sequence ID" value="NZ_CAKJVE010000004.1"/>
</dbReference>
<accession>A0AA86MRN4</accession>
<sequence length="1033" mass="112168">MSDSVGKISLDLEVKSDIDKQINKMSNIIASKMKNATANSTKNMFDGMIKQSDISMSKMNNSINAGLRKISQTIKSTLTNAFTAIRNIKPPKINFPKSEDKKATKTTDSFNVNKTRGAPIKSEEIRAQISNTEATLDNVNARINQQQEKLAQLKESYRSTFNPTTKNKIEEQILKTEANINKLIAQSDKLGFKLSELDSKLANVGTEAKETARDINNLSQKTKDFTRNSATAGNTSKSFKDNVKGTNSQLRNTGNNARSGSSGIAMMAKSMIAWGIVFPMILRGLGAMATGMMNNLNTNAQFVSSLNQIKSNLMIAFTPIHNAILPAINTLMSALATITAYIASFISAIFGKTFKQSKQATQGLINAKQAMGAYGSAAKKAGKEAKEAQGQLMGFDEINQLDINKDSGADDGGVGGGGADVPQLYDTPGIDEIDSKIQSMVDNLKNKLKEAFDIFQEGFKVGFGDTNFNGIKNSISGIKNSLKDIFTDSEVVNAAKNWVKTTIYNLGQITGAVASIGVTIVDNLLGGINLYLQQNSELIKKYIVDMFNISSEINTITANFMTALADIFSVFRSDTAKQITADLIAIFANAFMGINELVAKVFRDIVNAITLPFIENKDIIKEAISNTLEPIQTITGSIAQFVTNTMIKIHQVYDEKISPMFTAIGEGISSIVNTLLDGYNTYIAPVLSELAEQFSKLVSDHIQPLMDAFLELIGAIAEGIGEIWTETLVPFINWIIKNIMPIIAPIFEEVGKLLIDLGGTVADILTGVIDAFKGVIDFLVGIFTGDWDKALKGVYEIGNGIWKSITAILDTFDKYLGGIFTTDWTKHFGMLGNIMNGFSASSKTIWEGIKTVFNGINEFVSGVFTGNWEKAWNGIKTIFKGVFDSLKGIVQTPLNAIIGMINAVIDGINDFDIDIPEWVPKYGGESFGLNIPKVPYLAKGGVIDSPTLAMVGEAGKEAVVPLENNTGWMDKISETIVNAILSAMQLQNGAITSQRQGGDIILQIDGITFARIINPLLDRENNRSGSKMIIKTV</sequence>
<feature type="compositionally biased region" description="Polar residues" evidence="2">
    <location>
        <begin position="227"/>
        <end position="237"/>
    </location>
</feature>
<keyword evidence="1" id="KW-0175">Coiled coil</keyword>
<comment type="caution">
    <text evidence="4">The sequence shown here is derived from an EMBL/GenBank/DDBJ whole genome shotgun (WGS) entry which is preliminary data.</text>
</comment>
<dbReference type="AlphaFoldDB" id="A0AA86MRN4"/>
<evidence type="ECO:0000256" key="1">
    <source>
        <dbReference type="SAM" id="Coils"/>
    </source>
</evidence>
<proteinExistence type="predicted"/>
<keyword evidence="3" id="KW-0812">Transmembrane</keyword>
<feature type="coiled-coil region" evidence="1">
    <location>
        <begin position="122"/>
        <end position="186"/>
    </location>
</feature>
<organism evidence="4 5">
    <name type="scientific">Clostridium neonatale</name>
    <dbReference type="NCBI Taxonomy" id="137838"/>
    <lineage>
        <taxon>Bacteria</taxon>
        <taxon>Bacillati</taxon>
        <taxon>Bacillota</taxon>
        <taxon>Clostridia</taxon>
        <taxon>Eubacteriales</taxon>
        <taxon>Clostridiaceae</taxon>
        <taxon>Clostridium</taxon>
    </lineage>
</organism>
<dbReference type="InterPro" id="IPR016024">
    <property type="entry name" value="ARM-type_fold"/>
</dbReference>
<reference evidence="4" key="1">
    <citation type="submission" date="2021-10" db="EMBL/GenBank/DDBJ databases">
        <authorList>
            <person name="Mesa V."/>
        </authorList>
    </citation>
    <scope>NUCLEOTIDE SEQUENCE</scope>
    <source>
        <strain evidence="4">CC3_PB</strain>
    </source>
</reference>
<feature type="transmembrane region" description="Helical" evidence="3">
    <location>
        <begin position="271"/>
        <end position="293"/>
    </location>
</feature>
<name>A0AA86MRN4_9CLOT</name>
<evidence type="ECO:0000256" key="3">
    <source>
        <dbReference type="SAM" id="Phobius"/>
    </source>
</evidence>
<feature type="compositionally biased region" description="Polar residues" evidence="2">
    <location>
        <begin position="244"/>
        <end position="259"/>
    </location>
</feature>
<dbReference type="EMBL" id="CAKJVE010000004">
    <property type="protein sequence ID" value="CAG9705413.1"/>
    <property type="molecule type" value="Genomic_DNA"/>
</dbReference>
<evidence type="ECO:0000313" key="4">
    <source>
        <dbReference type="EMBL" id="CAG9705413.1"/>
    </source>
</evidence>
<gene>
    <name evidence="4" type="ORF">CNEO_41855</name>
</gene>
<evidence type="ECO:0000313" key="5">
    <source>
        <dbReference type="Proteomes" id="UP000789738"/>
    </source>
</evidence>
<feature type="transmembrane region" description="Helical" evidence="3">
    <location>
        <begin position="323"/>
        <end position="350"/>
    </location>
</feature>
<dbReference type="Proteomes" id="UP000789738">
    <property type="component" value="Unassembled WGS sequence"/>
</dbReference>